<dbReference type="AlphaFoldDB" id="A0A9X4NT30"/>
<evidence type="ECO:0000256" key="4">
    <source>
        <dbReference type="ARBA" id="ARBA00023136"/>
    </source>
</evidence>
<feature type="transmembrane region" description="Helical" evidence="5">
    <location>
        <begin position="108"/>
        <end position="128"/>
    </location>
</feature>
<keyword evidence="8" id="KW-1185">Reference proteome</keyword>
<keyword evidence="4 5" id="KW-0472">Membrane</keyword>
<evidence type="ECO:0000259" key="6">
    <source>
        <dbReference type="Pfam" id="PF04893"/>
    </source>
</evidence>
<keyword evidence="2 5" id="KW-0812">Transmembrane</keyword>
<accession>A0A9X4NT30</accession>
<feature type="transmembrane region" description="Helical" evidence="5">
    <location>
        <begin position="35"/>
        <end position="63"/>
    </location>
</feature>
<organism evidence="7 8">
    <name type="scientific">Hydrogenophaga taeniospiralis CCUG 15921</name>
    <dbReference type="NCBI Taxonomy" id="1281780"/>
    <lineage>
        <taxon>Bacteria</taxon>
        <taxon>Pseudomonadati</taxon>
        <taxon>Pseudomonadota</taxon>
        <taxon>Betaproteobacteria</taxon>
        <taxon>Burkholderiales</taxon>
        <taxon>Comamonadaceae</taxon>
        <taxon>Hydrogenophaga</taxon>
    </lineage>
</organism>
<keyword evidence="3 5" id="KW-1133">Transmembrane helix</keyword>
<comment type="subcellular location">
    <subcellularLocation>
        <location evidence="1">Membrane</location>
        <topology evidence="1">Multi-pass membrane protein</topology>
    </subcellularLocation>
</comment>
<protein>
    <recommendedName>
        <fullName evidence="6">Yip1 domain-containing protein</fullName>
    </recommendedName>
</protein>
<evidence type="ECO:0000313" key="7">
    <source>
        <dbReference type="EMBL" id="MDG5973845.1"/>
    </source>
</evidence>
<evidence type="ECO:0000256" key="3">
    <source>
        <dbReference type="ARBA" id="ARBA00022989"/>
    </source>
</evidence>
<evidence type="ECO:0000313" key="8">
    <source>
        <dbReference type="Proteomes" id="UP001152876"/>
    </source>
</evidence>
<proteinExistence type="predicted"/>
<dbReference type="GO" id="GO:0016020">
    <property type="term" value="C:membrane"/>
    <property type="evidence" value="ECO:0007669"/>
    <property type="project" value="UniProtKB-SubCell"/>
</dbReference>
<feature type="domain" description="Yip1" evidence="6">
    <location>
        <begin position="10"/>
        <end position="177"/>
    </location>
</feature>
<dbReference type="RefSeq" id="WP_279338435.1">
    <property type="nucleotide sequence ID" value="NZ_AOGK01000001.1"/>
</dbReference>
<reference evidence="7" key="1">
    <citation type="submission" date="2013-01" db="EMBL/GenBank/DDBJ databases">
        <title>Genome draft of Hydrogenophaga taeniospiralis 2K1.</title>
        <authorList>
            <person name="Gomila M."/>
            <person name="Lalucat J."/>
        </authorList>
    </citation>
    <scope>NUCLEOTIDE SEQUENCE</scope>
    <source>
        <strain evidence="7">CCUG 15921</strain>
    </source>
</reference>
<feature type="transmembrane region" description="Helical" evidence="5">
    <location>
        <begin position="75"/>
        <end position="96"/>
    </location>
</feature>
<evidence type="ECO:0000256" key="5">
    <source>
        <dbReference type="SAM" id="Phobius"/>
    </source>
</evidence>
<dbReference type="Proteomes" id="UP001152876">
    <property type="component" value="Unassembled WGS sequence"/>
</dbReference>
<dbReference type="InterPro" id="IPR006977">
    <property type="entry name" value="Yip1_dom"/>
</dbReference>
<name>A0A9X4NT30_9BURK</name>
<dbReference type="EMBL" id="AOGK01000001">
    <property type="protein sequence ID" value="MDG5973845.1"/>
    <property type="molecule type" value="Genomic_DNA"/>
</dbReference>
<evidence type="ECO:0000256" key="2">
    <source>
        <dbReference type="ARBA" id="ARBA00022692"/>
    </source>
</evidence>
<feature type="transmembrane region" description="Helical" evidence="5">
    <location>
        <begin position="161"/>
        <end position="186"/>
    </location>
</feature>
<feature type="transmembrane region" description="Helical" evidence="5">
    <location>
        <begin position="134"/>
        <end position="154"/>
    </location>
</feature>
<gene>
    <name evidence="7" type="ORF">H010_01190</name>
</gene>
<evidence type="ECO:0000256" key="1">
    <source>
        <dbReference type="ARBA" id="ARBA00004141"/>
    </source>
</evidence>
<dbReference type="Pfam" id="PF04893">
    <property type="entry name" value="Yip1"/>
    <property type="match status" value="1"/>
</dbReference>
<comment type="caution">
    <text evidence="7">The sequence shown here is derived from an EMBL/GenBank/DDBJ whole genome shotgun (WGS) entry which is preliminary data.</text>
</comment>
<sequence length="372" mass="38956">MNIVERVQAILLKPVETWPVIEQESTDAQGIYKNYLIYLAAIPAVAGFIGMSLVGAGAMGMSFRVPIVAGLGNMVVGYVLSLVMIYVLAMITNALAPSFQGEKNQLNALKLIAFGSTAGMVGGVFSLIPMLSVLGLLAALYSIYLVYTGIPVLMKAPKEKAAVYTAVVVVCGIVAGIILGAASALFSGGGPGYMMGGGRPDAGDVSIKLPGTEITLDTAKLEEASKKMEAASKKMEEAQARGDSAAAGQAMNEMMGAALGGKGGKPFAPDVLQGYVPATLAGLSRSTLEARSDNAMGMNFTSVTAEYEKDDRVLEVKVQDIGAVPALAMAMGAWAQSTVNRETQEEVERIYQKDGVSIKEEYRKDGSRAEMA</sequence>